<gene>
    <name evidence="2" type="ORF">SAMN04488541_100341</name>
</gene>
<proteinExistence type="predicted"/>
<keyword evidence="1" id="KW-0812">Transmembrane</keyword>
<feature type="transmembrane region" description="Helical" evidence="1">
    <location>
        <begin position="353"/>
        <end position="376"/>
    </location>
</feature>
<reference evidence="2 3" key="1">
    <citation type="submission" date="2016-10" db="EMBL/GenBank/DDBJ databases">
        <authorList>
            <person name="de Groot N.N."/>
        </authorList>
    </citation>
    <scope>NUCLEOTIDE SEQUENCE [LARGE SCALE GENOMIC DNA]</scope>
    <source>
        <strain>GEY</strain>
        <strain evidence="3">DSM 9560</strain>
    </source>
</reference>
<protein>
    <submittedName>
        <fullName evidence="2">Uncharacterized protein</fullName>
    </submittedName>
</protein>
<dbReference type="EMBL" id="FONY01000003">
    <property type="protein sequence ID" value="SFE56304.1"/>
    <property type="molecule type" value="Genomic_DNA"/>
</dbReference>
<dbReference type="AlphaFoldDB" id="A0A1I2BJD3"/>
<feature type="transmembrane region" description="Helical" evidence="1">
    <location>
        <begin position="142"/>
        <end position="160"/>
    </location>
</feature>
<feature type="transmembrane region" description="Helical" evidence="1">
    <location>
        <begin position="104"/>
        <end position="130"/>
    </location>
</feature>
<dbReference type="Proteomes" id="UP000199513">
    <property type="component" value="Unassembled WGS sequence"/>
</dbReference>
<keyword evidence="1" id="KW-0472">Membrane</keyword>
<dbReference type="RefSeq" id="WP_091539302.1">
    <property type="nucleotide sequence ID" value="NZ_FONY01000003.1"/>
</dbReference>
<sequence>MMLSNQVVTLQQAEKLLEDRLSSSLRTLTLGDVSTLTGLSTDDAKQTLEKLMSKYDCTLKVTEAGDLIYDFGSTLLRRGKKTIAEYWSEIKDFLWKAFQVFFKLWIAVTLVFYFVVFLVVLIAIILAAVFGDSDSDFDVGDAVGGLFHALIEMFRMIFIWDALTGSTTYYETDSRGYKYKHYAPKSSTWSKLSKKNRELPSKSFVVSVYDFVFGPSRVENTLADNLKELATYARKQNGIIVPAEIKGLTGYPSEEADKFMTDSMVHFNGKAEVSEQGVLYADFEDLIRSAANKQVESKVEWFWDEYEPEYEITGNTAGRNAGIIAMNLFNLVLSGVVLGMANDYSELPKWIEVVFGWIPLTFSTIFFSVPILRTIFILPKRKKRHLNNIRKRLMKVIFHDSDKELPLSALEQAVNAKSAGEEKLSQKQIEQVMNDLIIDLQGEIDVKDNGEIVYRFDKLKTELQEAERLRKAKGFIPMSQKIVFDSGI</sequence>
<dbReference type="InterPro" id="IPR044200">
    <property type="entry name" value="At5g03900-like"/>
</dbReference>
<keyword evidence="1" id="KW-1133">Transmembrane helix</keyword>
<feature type="transmembrane region" description="Helical" evidence="1">
    <location>
        <begin position="321"/>
        <end position="341"/>
    </location>
</feature>
<dbReference type="STRING" id="1003.SAMN04488541_100341"/>
<dbReference type="PANTHER" id="PTHR47380:SF4">
    <property type="entry name" value="OS02G0533000 PROTEIN"/>
    <property type="match status" value="1"/>
</dbReference>
<evidence type="ECO:0000313" key="3">
    <source>
        <dbReference type="Proteomes" id="UP000199513"/>
    </source>
</evidence>
<organism evidence="2 3">
    <name type="scientific">Thermoflexibacter ruber</name>
    <dbReference type="NCBI Taxonomy" id="1003"/>
    <lineage>
        <taxon>Bacteria</taxon>
        <taxon>Pseudomonadati</taxon>
        <taxon>Bacteroidota</taxon>
        <taxon>Cytophagia</taxon>
        <taxon>Cytophagales</taxon>
        <taxon>Thermoflexibacteraceae</taxon>
        <taxon>Thermoflexibacter</taxon>
    </lineage>
</organism>
<evidence type="ECO:0000256" key="1">
    <source>
        <dbReference type="SAM" id="Phobius"/>
    </source>
</evidence>
<dbReference type="PANTHER" id="PTHR47380">
    <property type="entry name" value="OS02G0533000 PROTEIN"/>
    <property type="match status" value="1"/>
</dbReference>
<name>A0A1I2BJD3_9BACT</name>
<dbReference type="OrthoDB" id="978359at2"/>
<accession>A0A1I2BJD3</accession>
<evidence type="ECO:0000313" key="2">
    <source>
        <dbReference type="EMBL" id="SFE56304.1"/>
    </source>
</evidence>
<keyword evidence="3" id="KW-1185">Reference proteome</keyword>